<dbReference type="Proteomes" id="UP000279259">
    <property type="component" value="Unassembled WGS sequence"/>
</dbReference>
<reference evidence="1 2" key="1">
    <citation type="submission" date="2018-11" db="EMBL/GenBank/DDBJ databases">
        <title>Genome sequence of Saitozyma podzolica DSM 27192.</title>
        <authorList>
            <person name="Aliyu H."/>
            <person name="Gorte O."/>
            <person name="Ochsenreither K."/>
        </authorList>
    </citation>
    <scope>NUCLEOTIDE SEQUENCE [LARGE SCALE GENOMIC DNA]</scope>
    <source>
        <strain evidence="1 2">DSM 27192</strain>
    </source>
</reference>
<protein>
    <submittedName>
        <fullName evidence="1">Uncharacterized protein</fullName>
    </submittedName>
</protein>
<evidence type="ECO:0000313" key="2">
    <source>
        <dbReference type="Proteomes" id="UP000279259"/>
    </source>
</evidence>
<dbReference type="OrthoDB" id="2564822at2759"/>
<name>A0A427YFB3_9TREE</name>
<dbReference type="EMBL" id="RSCD01000012">
    <property type="protein sequence ID" value="RSH89776.1"/>
    <property type="molecule type" value="Genomic_DNA"/>
</dbReference>
<dbReference type="AlphaFoldDB" id="A0A427YFB3"/>
<gene>
    <name evidence="1" type="ORF">EHS25_001762</name>
</gene>
<proteinExistence type="predicted"/>
<comment type="caution">
    <text evidence="1">The sequence shown here is derived from an EMBL/GenBank/DDBJ whole genome shotgun (WGS) entry which is preliminary data.</text>
</comment>
<evidence type="ECO:0000313" key="1">
    <source>
        <dbReference type="EMBL" id="RSH89776.1"/>
    </source>
</evidence>
<dbReference type="STRING" id="1890683.A0A427YFB3"/>
<accession>A0A427YFB3</accession>
<organism evidence="1 2">
    <name type="scientific">Saitozyma podzolica</name>
    <dbReference type="NCBI Taxonomy" id="1890683"/>
    <lineage>
        <taxon>Eukaryota</taxon>
        <taxon>Fungi</taxon>
        <taxon>Dikarya</taxon>
        <taxon>Basidiomycota</taxon>
        <taxon>Agaricomycotina</taxon>
        <taxon>Tremellomycetes</taxon>
        <taxon>Tremellales</taxon>
        <taxon>Trimorphomycetaceae</taxon>
        <taxon>Saitozyma</taxon>
    </lineage>
</organism>
<keyword evidence="2" id="KW-1185">Reference proteome</keyword>
<sequence length="255" mass="27955">MNGSRWTWTPSRVPGHVLVGPAYALPQSRALTEAYLLVSKPVWGTTMPEAVGGPCLSASQKENWVYQQAAQANIFQGRAADAPSKAQIQALIDILNGLGWNGGIRSPTKSLDPNAWWHCTPSTDRSAIFQELSEMYQSDEEIRDLYEQARGSSHPYTLPCKAQPGNPDHRYQHKLQRTALVHWIAELIQGGVIDGTAFGLVLARITVLYQPWAGVKHAWTGGLDGTGFWDLLPGLGVGVTQFWLRRPSSTSHGTA</sequence>